<evidence type="ECO:0000256" key="2">
    <source>
        <dbReference type="SAM" id="Phobius"/>
    </source>
</evidence>
<keyword evidence="4" id="KW-1185">Reference proteome</keyword>
<dbReference type="EMBL" id="FMHT01000003">
    <property type="protein sequence ID" value="SCL22513.1"/>
    <property type="molecule type" value="Genomic_DNA"/>
</dbReference>
<dbReference type="OrthoDB" id="3373390at2"/>
<feature type="region of interest" description="Disordered" evidence="1">
    <location>
        <begin position="194"/>
        <end position="231"/>
    </location>
</feature>
<gene>
    <name evidence="3" type="ORF">GA0070616_2551</name>
</gene>
<proteinExistence type="predicted"/>
<feature type="region of interest" description="Disordered" evidence="1">
    <location>
        <begin position="1"/>
        <end position="161"/>
    </location>
</feature>
<organism evidence="3 4">
    <name type="scientific">Micromonospora nigra</name>
    <dbReference type="NCBI Taxonomy" id="145857"/>
    <lineage>
        <taxon>Bacteria</taxon>
        <taxon>Bacillati</taxon>
        <taxon>Actinomycetota</taxon>
        <taxon>Actinomycetes</taxon>
        <taxon>Micromonosporales</taxon>
        <taxon>Micromonosporaceae</taxon>
        <taxon>Micromonospora</taxon>
    </lineage>
</organism>
<dbReference type="STRING" id="145857.GA0070616_2551"/>
<reference evidence="3 4" key="1">
    <citation type="submission" date="2016-06" db="EMBL/GenBank/DDBJ databases">
        <authorList>
            <person name="Kjaerup R.B."/>
            <person name="Dalgaard T.S."/>
            <person name="Juul-Madsen H.R."/>
        </authorList>
    </citation>
    <scope>NUCLEOTIDE SEQUENCE [LARGE SCALE GENOMIC DNA]</scope>
    <source>
        <strain evidence="3 4">DSM 43818</strain>
    </source>
</reference>
<keyword evidence="2" id="KW-1133">Transmembrane helix</keyword>
<dbReference type="AlphaFoldDB" id="A0A1C6RZA9"/>
<keyword evidence="2" id="KW-0812">Transmembrane</keyword>
<accession>A0A1C6RZA9</accession>
<name>A0A1C6RZA9_9ACTN</name>
<evidence type="ECO:0000313" key="3">
    <source>
        <dbReference type="EMBL" id="SCL22513.1"/>
    </source>
</evidence>
<evidence type="ECO:0008006" key="5">
    <source>
        <dbReference type="Google" id="ProtNLM"/>
    </source>
</evidence>
<dbReference type="Proteomes" id="UP000199699">
    <property type="component" value="Unassembled WGS sequence"/>
</dbReference>
<feature type="compositionally biased region" description="Low complexity" evidence="1">
    <location>
        <begin position="196"/>
        <end position="211"/>
    </location>
</feature>
<sequence length="311" mass="33564">MANYGPPGDGPPDPWPARRPDDGYDPRSGGGWEWDQPARPYRQGEPGYDEPYQAASGGWPARADGEGTAYASGPYREAGAGTARPAHRDAEPDPGYHRPGGAAYDDHRYRSPADDRYRDDRYRPVEPPQGNRADRHGERSGPSYQDANEAYAGTPVPPRRQRRGPMVVVVAAVLLFVLGGGALMLHLLDRDEQDRTPVAAPGGPTPATSEGGLTGGTALQPSAPAPESSADPRFVKAGECVRNEGPAGGRPKLLISECAPASYEVLRRFDGETSGEKDAEAKCARVPGYTNWYFFDSELDTLDFVLCLKQR</sequence>
<feature type="compositionally biased region" description="Basic and acidic residues" evidence="1">
    <location>
        <begin position="86"/>
        <end position="96"/>
    </location>
</feature>
<keyword evidence="2" id="KW-0472">Membrane</keyword>
<feature type="compositionally biased region" description="Basic and acidic residues" evidence="1">
    <location>
        <begin position="16"/>
        <end position="25"/>
    </location>
</feature>
<feature type="transmembrane region" description="Helical" evidence="2">
    <location>
        <begin position="167"/>
        <end position="188"/>
    </location>
</feature>
<evidence type="ECO:0000313" key="4">
    <source>
        <dbReference type="Proteomes" id="UP000199699"/>
    </source>
</evidence>
<feature type="compositionally biased region" description="Basic and acidic residues" evidence="1">
    <location>
        <begin position="104"/>
        <end position="124"/>
    </location>
</feature>
<protein>
    <recommendedName>
        <fullName evidence="5">Flagellar basal body-associated protein FliL</fullName>
    </recommendedName>
</protein>
<evidence type="ECO:0000256" key="1">
    <source>
        <dbReference type="SAM" id="MobiDB-lite"/>
    </source>
</evidence>